<sequence>MAISMLRIRLREKTFPRTLSAFSFSLAPRVREIIEEPPVPRTIPKAIIIIWTGKAIERPPIA</sequence>
<name>A0A645JI91_9ZZZZ</name>
<reference evidence="1" key="1">
    <citation type="submission" date="2019-08" db="EMBL/GenBank/DDBJ databases">
        <authorList>
            <person name="Kucharzyk K."/>
            <person name="Murdoch R.W."/>
            <person name="Higgins S."/>
            <person name="Loffler F."/>
        </authorList>
    </citation>
    <scope>NUCLEOTIDE SEQUENCE</scope>
</reference>
<gene>
    <name evidence="1" type="ORF">SDC9_211156</name>
</gene>
<protein>
    <submittedName>
        <fullName evidence="1">Uncharacterized protein</fullName>
    </submittedName>
</protein>
<accession>A0A645JI91</accession>
<dbReference type="EMBL" id="VSSQ01142761">
    <property type="protein sequence ID" value="MPN63398.1"/>
    <property type="molecule type" value="Genomic_DNA"/>
</dbReference>
<comment type="caution">
    <text evidence="1">The sequence shown here is derived from an EMBL/GenBank/DDBJ whole genome shotgun (WGS) entry which is preliminary data.</text>
</comment>
<proteinExistence type="predicted"/>
<organism evidence="1">
    <name type="scientific">bioreactor metagenome</name>
    <dbReference type="NCBI Taxonomy" id="1076179"/>
    <lineage>
        <taxon>unclassified sequences</taxon>
        <taxon>metagenomes</taxon>
        <taxon>ecological metagenomes</taxon>
    </lineage>
</organism>
<dbReference type="AlphaFoldDB" id="A0A645JI91"/>
<evidence type="ECO:0000313" key="1">
    <source>
        <dbReference type="EMBL" id="MPN63398.1"/>
    </source>
</evidence>